<dbReference type="Proteomes" id="UP001139365">
    <property type="component" value="Unassembled WGS sequence"/>
</dbReference>
<evidence type="ECO:0000313" key="2">
    <source>
        <dbReference type="EMBL" id="MCI5755013.1"/>
    </source>
</evidence>
<evidence type="ECO:0000313" key="3">
    <source>
        <dbReference type="Proteomes" id="UP001139365"/>
    </source>
</evidence>
<feature type="transmembrane region" description="Helical" evidence="1">
    <location>
        <begin position="45"/>
        <end position="63"/>
    </location>
</feature>
<keyword evidence="1" id="KW-0472">Membrane</keyword>
<accession>A0AAE3K3Z1</accession>
<feature type="transmembrane region" description="Helical" evidence="1">
    <location>
        <begin position="75"/>
        <end position="94"/>
    </location>
</feature>
<feature type="transmembrane region" description="Helical" evidence="1">
    <location>
        <begin position="264"/>
        <end position="281"/>
    </location>
</feature>
<organism evidence="2 3">
    <name type="scientific">Candidatus Colimorpha enterica</name>
    <dbReference type="NCBI Taxonomy" id="3083063"/>
    <lineage>
        <taxon>Bacteria</taxon>
        <taxon>Pseudomonadati</taxon>
        <taxon>Bacteroidota</taxon>
        <taxon>Bacteroidia</taxon>
        <taxon>Bacteroidales</taxon>
        <taxon>Candidatus Colimorpha</taxon>
    </lineage>
</organism>
<protein>
    <recommendedName>
        <fullName evidence="4">MFS transporter</fullName>
    </recommendedName>
</protein>
<keyword evidence="1" id="KW-1133">Transmembrane helix</keyword>
<evidence type="ECO:0000256" key="1">
    <source>
        <dbReference type="SAM" id="Phobius"/>
    </source>
</evidence>
<keyword evidence="1" id="KW-0812">Transmembrane</keyword>
<dbReference type="AlphaFoldDB" id="A0AAE3K3Z1"/>
<feature type="transmembrane region" description="Helical" evidence="1">
    <location>
        <begin position="322"/>
        <end position="344"/>
    </location>
</feature>
<dbReference type="InterPro" id="IPR036259">
    <property type="entry name" value="MFS_trans_sf"/>
</dbReference>
<gene>
    <name evidence="2" type="ORF">MR241_01820</name>
</gene>
<feature type="transmembrane region" description="Helical" evidence="1">
    <location>
        <begin position="17"/>
        <end position="39"/>
    </location>
</feature>
<name>A0AAE3K3Z1_9BACT</name>
<evidence type="ECO:0008006" key="4">
    <source>
        <dbReference type="Google" id="ProtNLM"/>
    </source>
</evidence>
<feature type="transmembrane region" description="Helical" evidence="1">
    <location>
        <begin position="126"/>
        <end position="142"/>
    </location>
</feature>
<dbReference type="SUPFAM" id="SSF103473">
    <property type="entry name" value="MFS general substrate transporter"/>
    <property type="match status" value="1"/>
</dbReference>
<proteinExistence type="predicted"/>
<comment type="caution">
    <text evidence="2">The sequence shown here is derived from an EMBL/GenBank/DDBJ whole genome shotgun (WGS) entry which is preliminary data.</text>
</comment>
<feature type="transmembrane region" description="Helical" evidence="1">
    <location>
        <begin position="242"/>
        <end position="258"/>
    </location>
</feature>
<sequence>MKPFETAISDSANVTRYAFMSAMADCACASMLLGSISLHASPAKLTFLIILYNIVAIGGQALFSASADRVKNKHTGVRMSVLILIMGFVFPSKISITAKAVLMAVGNAGFHAYAVSSLLSRSRFKAAGIGFFTAGSMIGLGLARYAQFFGYFAAAFLMIAATPSDKSEGMPEAVGNRSAAAPKTVLAPLFVILLAVCAYAGTFSFMSLDFSWCRGRKALLLFALAVAAGRFLGGFLFDRINIALPLVSLCGGTALLILKPDSKLFTLGAVVLLSMTVPVIVSMMFRFMPACPGLCWSVASASAYLGYSSIKLFPDIAAKNSALLPIVSGVTVLVISASAAALYFRTKKETAK</sequence>
<feature type="transmembrane region" description="Helical" evidence="1">
    <location>
        <begin position="100"/>
        <end position="119"/>
    </location>
</feature>
<dbReference type="EMBL" id="JALEMU010000031">
    <property type="protein sequence ID" value="MCI5755013.1"/>
    <property type="molecule type" value="Genomic_DNA"/>
</dbReference>
<reference evidence="2 3" key="1">
    <citation type="submission" date="2022-03" db="EMBL/GenBank/DDBJ databases">
        <title>Metagenome-assembled genomes from swine fecal metagenomes.</title>
        <authorList>
            <person name="Holman D.B."/>
            <person name="Kommadath A."/>
        </authorList>
    </citation>
    <scope>NUCLEOTIDE SEQUENCE [LARGE SCALE GENOMIC DNA]</scope>
    <source>
        <strain evidence="2">SUG147</strain>
    </source>
</reference>
<feature type="transmembrane region" description="Helical" evidence="1">
    <location>
        <begin position="218"/>
        <end position="237"/>
    </location>
</feature>
<feature type="transmembrane region" description="Helical" evidence="1">
    <location>
        <begin position="185"/>
        <end position="206"/>
    </location>
</feature>